<reference evidence="4 5" key="1">
    <citation type="submission" date="2021-01" db="EMBL/GenBank/DDBJ databases">
        <title>Genomic Encyclopedia of Type Strains, Phase IV (KMG-IV): sequencing the most valuable type-strain genomes for metagenomic binning, comparative biology and taxonomic classification.</title>
        <authorList>
            <person name="Goeker M."/>
        </authorList>
    </citation>
    <scope>NUCLEOTIDE SEQUENCE [LARGE SCALE GENOMIC DNA]</scope>
    <source>
        <strain evidence="4 5">DSM 25890</strain>
    </source>
</reference>
<organism evidence="4 5">
    <name type="scientific">Alkaliphilus hydrothermalis</name>
    <dbReference type="NCBI Taxonomy" id="1482730"/>
    <lineage>
        <taxon>Bacteria</taxon>
        <taxon>Bacillati</taxon>
        <taxon>Bacillota</taxon>
        <taxon>Clostridia</taxon>
        <taxon>Peptostreptococcales</taxon>
        <taxon>Natronincolaceae</taxon>
        <taxon>Alkaliphilus</taxon>
    </lineage>
</organism>
<accession>A0ABS2NRB2</accession>
<keyword evidence="2 3" id="KW-0472">Membrane</keyword>
<feature type="transmembrane region" description="Helical" evidence="3">
    <location>
        <begin position="326"/>
        <end position="345"/>
    </location>
</feature>
<gene>
    <name evidence="4" type="ORF">JOC73_002031</name>
</gene>
<evidence type="ECO:0000256" key="3">
    <source>
        <dbReference type="SAM" id="Phobius"/>
    </source>
</evidence>
<protein>
    <submittedName>
        <fullName evidence="4">Spore germination protein KA</fullName>
    </submittedName>
</protein>
<keyword evidence="3" id="KW-0812">Transmembrane</keyword>
<dbReference type="PIRSF" id="PIRSF005690">
    <property type="entry name" value="GerBA"/>
    <property type="match status" value="1"/>
</dbReference>
<dbReference type="PANTHER" id="PTHR22550">
    <property type="entry name" value="SPORE GERMINATION PROTEIN"/>
    <property type="match status" value="1"/>
</dbReference>
<proteinExistence type="inferred from homology"/>
<sequence>MKMKKFRRKEIKKPKKILPPMHELGVEDIICYADTDLFNCLQANIEKTRGLLNNTDDIAIRYFDISTSPVLKGAIIYIKDLVDTDIIQTSILTPLTLGLLKLPMEERCNLFYDIDLLINGVLVNADINTLKNSPLIVEALLAGNSILLFNGHPLAVSVNTLTEAERKYADPKTEKVIKGPQQGFVENIDVNISILRKKLKSQHFVVKDHVIGRESKSKISIIYLSSIADQGNVDELFQRLADIDIDGFVSSQYIEELVTDEPTKIFSTIFSTERPDRVEAMLLEGRIAILCDGSPFCLVVPSIITDFFISSESYYTSYYLANFNRLLSYFGALVVMFLPATYVAVTTFHQEVLPTKLALTIAGTRAGVPFPAFIEALIMEIAFEALREAGTLLPTHIGQTISIVGALIIGQAAVEAGLVSPAVVIIVATTAIFSFTIPYSNFSNGLRLTRFFNMTLASILGIYGIITAALLIALNLISMRSFGVPFMIPFAPFSLQEMKDWVLRFPQWAITKRSQHITKRNLIRKSNQLKPKPPQS</sequence>
<dbReference type="InterPro" id="IPR004995">
    <property type="entry name" value="Spore_Ger"/>
</dbReference>
<dbReference type="InterPro" id="IPR050768">
    <property type="entry name" value="UPF0353/GerABKA_families"/>
</dbReference>
<keyword evidence="5" id="KW-1185">Reference proteome</keyword>
<evidence type="ECO:0000256" key="1">
    <source>
        <dbReference type="ARBA" id="ARBA00005278"/>
    </source>
</evidence>
<evidence type="ECO:0000256" key="2">
    <source>
        <dbReference type="ARBA" id="ARBA00023136"/>
    </source>
</evidence>
<evidence type="ECO:0000313" key="4">
    <source>
        <dbReference type="EMBL" id="MBM7615461.1"/>
    </source>
</evidence>
<comment type="caution">
    <text evidence="4">The sequence shown here is derived from an EMBL/GenBank/DDBJ whole genome shotgun (WGS) entry which is preliminary data.</text>
</comment>
<dbReference type="PANTHER" id="PTHR22550:SF5">
    <property type="entry name" value="LEUCINE ZIPPER PROTEIN 4"/>
    <property type="match status" value="1"/>
</dbReference>
<keyword evidence="3" id="KW-1133">Transmembrane helix</keyword>
<feature type="transmembrane region" description="Helical" evidence="3">
    <location>
        <begin position="451"/>
        <end position="477"/>
    </location>
</feature>
<feature type="transmembrane region" description="Helical" evidence="3">
    <location>
        <begin position="391"/>
        <end position="412"/>
    </location>
</feature>
<dbReference type="EMBL" id="JAFBEE010000013">
    <property type="protein sequence ID" value="MBM7615461.1"/>
    <property type="molecule type" value="Genomic_DNA"/>
</dbReference>
<evidence type="ECO:0000313" key="5">
    <source>
        <dbReference type="Proteomes" id="UP001314796"/>
    </source>
</evidence>
<dbReference type="Pfam" id="PF03323">
    <property type="entry name" value="GerA"/>
    <property type="match status" value="1"/>
</dbReference>
<comment type="similarity">
    <text evidence="1">Belongs to the GerABKA family.</text>
</comment>
<feature type="transmembrane region" description="Helical" evidence="3">
    <location>
        <begin position="418"/>
        <end position="439"/>
    </location>
</feature>
<name>A0ABS2NRB2_9FIRM</name>
<dbReference type="Proteomes" id="UP001314796">
    <property type="component" value="Unassembled WGS sequence"/>
</dbReference>